<evidence type="ECO:0000259" key="2">
    <source>
        <dbReference type="Pfam" id="PF00266"/>
    </source>
</evidence>
<keyword evidence="3" id="KW-0032">Aminotransferase</keyword>
<keyword evidence="4" id="KW-1185">Reference proteome</keyword>
<sequence length="369" mass="38723">MLASQRPLFEIPPGIAYLDAAAWSPLPRAVSAAGVEGIAAKARPWDFPRSGNEDWLARARAAAARLIGAAPQDIAIQGSVAQGMATAARNLTLAAGQRVLRMADEFPSLCLAFERLAEEQGLVVEVVPRPADGDWTTALLAAIGRPGAAPLALALLTPLHWSDGARVDLDLLAPAVRAAGAVLVVDATQAAGVLPVDVARWQPDFLAFPTYKWVLGPYSLAFLYVAPHRQAGRPLEEHMGNRPGGGFAPGALRYDRGERADPVAPRMAATGLELVLGWGTPAVAARLAHLTALLAGGLADLGVLPAQRSPHVLGLRLPGGVPAGLIERLAGQGVFVSDRLGVLRISPHVWIEETDIATAIDRIKSALRD</sequence>
<feature type="domain" description="Aminotransferase class V" evidence="2">
    <location>
        <begin position="17"/>
        <end position="227"/>
    </location>
</feature>
<dbReference type="InterPro" id="IPR015422">
    <property type="entry name" value="PyrdxlP-dep_Trfase_small"/>
</dbReference>
<dbReference type="AlphaFoldDB" id="A0A1V2H0N9"/>
<dbReference type="InterPro" id="IPR015421">
    <property type="entry name" value="PyrdxlP-dep_Trfase_major"/>
</dbReference>
<protein>
    <submittedName>
        <fullName evidence="3">Aminotransferase V</fullName>
    </submittedName>
</protein>
<dbReference type="Proteomes" id="UP000188879">
    <property type="component" value="Unassembled WGS sequence"/>
</dbReference>
<dbReference type="PANTHER" id="PTHR43586:SF15">
    <property type="entry name" value="BLR3095 PROTEIN"/>
    <property type="match status" value="1"/>
</dbReference>
<gene>
    <name evidence="3" type="ORF">BKE38_19100</name>
</gene>
<keyword evidence="3" id="KW-0808">Transferase</keyword>
<dbReference type="SUPFAM" id="SSF53383">
    <property type="entry name" value="PLP-dependent transferases"/>
    <property type="match status" value="1"/>
</dbReference>
<dbReference type="Pfam" id="PF00266">
    <property type="entry name" value="Aminotran_5"/>
    <property type="match status" value="1"/>
</dbReference>
<dbReference type="InterPro" id="IPR000192">
    <property type="entry name" value="Aminotrans_V_dom"/>
</dbReference>
<proteinExistence type="predicted"/>
<comment type="caution">
    <text evidence="3">The sequence shown here is derived from an EMBL/GenBank/DDBJ whole genome shotgun (WGS) entry which is preliminary data.</text>
</comment>
<dbReference type="EMBL" id="MLCO01000200">
    <property type="protein sequence ID" value="ONG50195.1"/>
    <property type="molecule type" value="Genomic_DNA"/>
</dbReference>
<reference evidence="3 4" key="1">
    <citation type="submission" date="2016-10" db="EMBL/GenBank/DDBJ databases">
        <title>Draft Genome sequence of Roseomonas sp. strain M3.</title>
        <authorList>
            <person name="Subhash Y."/>
            <person name="Lee S."/>
        </authorList>
    </citation>
    <scope>NUCLEOTIDE SEQUENCE [LARGE SCALE GENOMIC DNA]</scope>
    <source>
        <strain evidence="3 4">M3</strain>
    </source>
</reference>
<dbReference type="Gene3D" id="3.40.640.10">
    <property type="entry name" value="Type I PLP-dependent aspartate aminotransferase-like (Major domain)"/>
    <property type="match status" value="1"/>
</dbReference>
<dbReference type="GO" id="GO:0008483">
    <property type="term" value="F:transaminase activity"/>
    <property type="evidence" value="ECO:0007669"/>
    <property type="project" value="UniProtKB-KW"/>
</dbReference>
<dbReference type="Gene3D" id="3.90.1150.10">
    <property type="entry name" value="Aspartate Aminotransferase, domain 1"/>
    <property type="match status" value="1"/>
</dbReference>
<organism evidence="3 4">
    <name type="scientific">Teichococcus deserti</name>
    <dbReference type="NCBI Taxonomy" id="1817963"/>
    <lineage>
        <taxon>Bacteria</taxon>
        <taxon>Pseudomonadati</taxon>
        <taxon>Pseudomonadota</taxon>
        <taxon>Alphaproteobacteria</taxon>
        <taxon>Acetobacterales</taxon>
        <taxon>Roseomonadaceae</taxon>
        <taxon>Roseomonas</taxon>
    </lineage>
</organism>
<dbReference type="InterPro" id="IPR015424">
    <property type="entry name" value="PyrdxlP-dep_Trfase"/>
</dbReference>
<name>A0A1V2H0N9_9PROT</name>
<keyword evidence="1" id="KW-0663">Pyridoxal phosphate</keyword>
<dbReference type="PANTHER" id="PTHR43586">
    <property type="entry name" value="CYSTEINE DESULFURASE"/>
    <property type="match status" value="1"/>
</dbReference>
<evidence type="ECO:0000256" key="1">
    <source>
        <dbReference type="ARBA" id="ARBA00022898"/>
    </source>
</evidence>
<evidence type="ECO:0000313" key="4">
    <source>
        <dbReference type="Proteomes" id="UP000188879"/>
    </source>
</evidence>
<evidence type="ECO:0000313" key="3">
    <source>
        <dbReference type="EMBL" id="ONG50195.1"/>
    </source>
</evidence>
<accession>A0A1V2H0N9</accession>